<evidence type="ECO:0000313" key="2">
    <source>
        <dbReference type="EMBL" id="OAX39760.1"/>
    </source>
</evidence>
<evidence type="ECO:0000313" key="3">
    <source>
        <dbReference type="Proteomes" id="UP000092154"/>
    </source>
</evidence>
<keyword evidence="3" id="KW-1185">Reference proteome</keyword>
<protein>
    <submittedName>
        <fullName evidence="2">Uncharacterized protein</fullName>
    </submittedName>
</protein>
<dbReference type="AlphaFoldDB" id="A0A1B7N4I2"/>
<dbReference type="EMBL" id="KV448237">
    <property type="protein sequence ID" value="OAX39760.1"/>
    <property type="molecule type" value="Genomic_DNA"/>
</dbReference>
<name>A0A1B7N4I2_9AGAM</name>
<sequence>MNLTPSQPLCGAENSRCPSDRGEWGSRCLKAAEHWISPGVRHVVQVHDSFEIHGHNGTHQVLVVDILGSFSLLPKSFSNNRTGEFSLRLLTASMSPDLHSGNIGFKIPGIDQCTGAHQLLQIMGLHFFPQCHKITQYKMILFQRILWRLCRSRTICLNTSQYQT</sequence>
<feature type="region of interest" description="Disordered" evidence="1">
    <location>
        <begin position="1"/>
        <end position="21"/>
    </location>
</feature>
<proteinExistence type="predicted"/>
<gene>
    <name evidence="2" type="ORF">K503DRAFT_57538</name>
</gene>
<dbReference type="Proteomes" id="UP000092154">
    <property type="component" value="Unassembled WGS sequence"/>
</dbReference>
<dbReference type="OrthoDB" id="5979581at2759"/>
<accession>A0A1B7N4I2</accession>
<dbReference type="InParanoid" id="A0A1B7N4I2"/>
<dbReference type="Gene3D" id="3.30.200.20">
    <property type="entry name" value="Phosphorylase Kinase, domain 1"/>
    <property type="match status" value="1"/>
</dbReference>
<reference evidence="2 3" key="1">
    <citation type="submission" date="2016-06" db="EMBL/GenBank/DDBJ databases">
        <title>Comparative genomics of the ectomycorrhizal sister species Rhizopogon vinicolor and Rhizopogon vesiculosus (Basidiomycota: Boletales) reveals a divergence of the mating type B locus.</title>
        <authorList>
            <consortium name="DOE Joint Genome Institute"/>
            <person name="Mujic A.B."/>
            <person name="Kuo A."/>
            <person name="Tritt A."/>
            <person name="Lipzen A."/>
            <person name="Chen C."/>
            <person name="Johnson J."/>
            <person name="Sharma A."/>
            <person name="Barry K."/>
            <person name="Grigoriev I.V."/>
            <person name="Spatafora J.W."/>
        </authorList>
    </citation>
    <scope>NUCLEOTIDE SEQUENCE [LARGE SCALE GENOMIC DNA]</scope>
    <source>
        <strain evidence="2 3">AM-OR11-026</strain>
    </source>
</reference>
<organism evidence="2 3">
    <name type="scientific">Rhizopogon vinicolor AM-OR11-026</name>
    <dbReference type="NCBI Taxonomy" id="1314800"/>
    <lineage>
        <taxon>Eukaryota</taxon>
        <taxon>Fungi</taxon>
        <taxon>Dikarya</taxon>
        <taxon>Basidiomycota</taxon>
        <taxon>Agaricomycotina</taxon>
        <taxon>Agaricomycetes</taxon>
        <taxon>Agaricomycetidae</taxon>
        <taxon>Boletales</taxon>
        <taxon>Suillineae</taxon>
        <taxon>Rhizopogonaceae</taxon>
        <taxon>Rhizopogon</taxon>
    </lineage>
</organism>
<dbReference type="Gene3D" id="1.10.510.10">
    <property type="entry name" value="Transferase(Phosphotransferase) domain 1"/>
    <property type="match status" value="1"/>
</dbReference>
<evidence type="ECO:0000256" key="1">
    <source>
        <dbReference type="SAM" id="MobiDB-lite"/>
    </source>
</evidence>